<gene>
    <name evidence="1" type="ORF">PITC_094510</name>
</gene>
<evidence type="ECO:0000313" key="2">
    <source>
        <dbReference type="Proteomes" id="UP000030104"/>
    </source>
</evidence>
<dbReference type="EMBL" id="JQGA01001278">
    <property type="protein sequence ID" value="KGO67582.1"/>
    <property type="molecule type" value="Genomic_DNA"/>
</dbReference>
<name>A0A0A2KID7_PENIT</name>
<sequence>MVGSHLERIYISSRTQNVGKGSISRRTHRRLYN</sequence>
<protein>
    <submittedName>
        <fullName evidence="1">Uncharacterized protein</fullName>
    </submittedName>
</protein>
<comment type="caution">
    <text evidence="1">The sequence shown here is derived from an EMBL/GenBank/DDBJ whole genome shotgun (WGS) entry which is preliminary data.</text>
</comment>
<keyword evidence="2" id="KW-1185">Reference proteome</keyword>
<reference evidence="1 2" key="1">
    <citation type="journal article" date="2015" name="Mol. Plant Microbe Interact.">
        <title>Genome, transcriptome, and functional analyses of Penicillium expansum provide new insights into secondary metabolism and pathogenicity.</title>
        <authorList>
            <person name="Ballester A.R."/>
            <person name="Marcet-Houben M."/>
            <person name="Levin E."/>
            <person name="Sela N."/>
            <person name="Selma-Lazaro C."/>
            <person name="Carmona L."/>
            <person name="Wisniewski M."/>
            <person name="Droby S."/>
            <person name="Gonzalez-Candelas L."/>
            <person name="Gabaldon T."/>
        </authorList>
    </citation>
    <scope>NUCLEOTIDE SEQUENCE [LARGE SCALE GENOMIC DNA]</scope>
    <source>
        <strain evidence="1 2">PHI-1</strain>
    </source>
</reference>
<dbReference type="Proteomes" id="UP000030104">
    <property type="component" value="Unassembled WGS sequence"/>
</dbReference>
<dbReference type="AlphaFoldDB" id="A0A0A2KID7"/>
<organism evidence="1 2">
    <name type="scientific">Penicillium italicum</name>
    <name type="common">Blue mold</name>
    <dbReference type="NCBI Taxonomy" id="40296"/>
    <lineage>
        <taxon>Eukaryota</taxon>
        <taxon>Fungi</taxon>
        <taxon>Dikarya</taxon>
        <taxon>Ascomycota</taxon>
        <taxon>Pezizomycotina</taxon>
        <taxon>Eurotiomycetes</taxon>
        <taxon>Eurotiomycetidae</taxon>
        <taxon>Eurotiales</taxon>
        <taxon>Aspergillaceae</taxon>
        <taxon>Penicillium</taxon>
    </lineage>
</organism>
<evidence type="ECO:0000313" key="1">
    <source>
        <dbReference type="EMBL" id="KGO67582.1"/>
    </source>
</evidence>
<dbReference type="HOGENOM" id="CLU_3384977_0_0_1"/>
<accession>A0A0A2KID7</accession>
<proteinExistence type="predicted"/>